<comment type="caution">
    <text evidence="1">The sequence shown here is derived from an EMBL/GenBank/DDBJ whole genome shotgun (WGS) entry which is preliminary data.</text>
</comment>
<gene>
    <name evidence="1" type="ORF">Lpp14_01879</name>
</gene>
<name>A0A829H1Q6_LACPA</name>
<proteinExistence type="predicted"/>
<evidence type="ECO:0000313" key="2">
    <source>
        <dbReference type="Proteomes" id="UP000014264"/>
    </source>
</evidence>
<dbReference type="Proteomes" id="UP000014264">
    <property type="component" value="Unassembled WGS sequence"/>
</dbReference>
<dbReference type="EMBL" id="ANJZ01000051">
    <property type="protein sequence ID" value="EPC68050.1"/>
    <property type="molecule type" value="Genomic_DNA"/>
</dbReference>
<protein>
    <submittedName>
        <fullName evidence="1">Uncharacterized protein</fullName>
    </submittedName>
</protein>
<accession>A0A829H1Q6</accession>
<dbReference type="AlphaFoldDB" id="A0A829H1Q6"/>
<evidence type="ECO:0000313" key="1">
    <source>
        <dbReference type="EMBL" id="EPC68050.1"/>
    </source>
</evidence>
<sequence>MDTKKILPTAERKSWRGGGRLSREIVVGGLPPTTRPDFEIARVLREFKAVPTALASRSPAPAAAELTRSAGVQTAPVRKGNLHRYRKQFDNHSLIID</sequence>
<reference evidence="1 2" key="1">
    <citation type="journal article" date="2013" name="PLoS ONE">
        <title>Lactobacillus paracasei comparative genomics: towards species pan-genome definition and exploitation of diversity.</title>
        <authorList>
            <person name="Smokvina T."/>
            <person name="Wels M."/>
            <person name="Polka J."/>
            <person name="Chervaux C."/>
            <person name="Brisse S."/>
            <person name="Boekhorst J."/>
            <person name="van Hylckama Vlieg J.E."/>
            <person name="Siezen R.J."/>
        </authorList>
    </citation>
    <scope>NUCLEOTIDE SEQUENCE [LARGE SCALE GENOMIC DNA]</scope>
    <source>
        <strain evidence="1 2">Lpp14</strain>
    </source>
</reference>
<organism evidence="1 2">
    <name type="scientific">Lacticaseibacillus paracasei subsp. paracasei Lpp14</name>
    <dbReference type="NCBI Taxonomy" id="1256204"/>
    <lineage>
        <taxon>Bacteria</taxon>
        <taxon>Bacillati</taxon>
        <taxon>Bacillota</taxon>
        <taxon>Bacilli</taxon>
        <taxon>Lactobacillales</taxon>
        <taxon>Lactobacillaceae</taxon>
        <taxon>Lacticaseibacillus</taxon>
    </lineage>
</organism>